<accession>A0A2N0A3S0</accession>
<proteinExistence type="predicted"/>
<organism evidence="1 2">
    <name type="scientific">Leptospira neocaledonica</name>
    <dbReference type="NCBI Taxonomy" id="2023192"/>
    <lineage>
        <taxon>Bacteria</taxon>
        <taxon>Pseudomonadati</taxon>
        <taxon>Spirochaetota</taxon>
        <taxon>Spirochaetia</taxon>
        <taxon>Leptospirales</taxon>
        <taxon>Leptospiraceae</taxon>
        <taxon>Leptospira</taxon>
    </lineage>
</organism>
<dbReference type="Gene3D" id="1.10.220.30">
    <property type="match status" value="1"/>
</dbReference>
<comment type="caution">
    <text evidence="1">The sequence shown here is derived from an EMBL/GenBank/DDBJ whole genome shotgun (WGS) entry which is preliminary data.</text>
</comment>
<evidence type="ECO:0000313" key="2">
    <source>
        <dbReference type="Proteomes" id="UP000231843"/>
    </source>
</evidence>
<keyword evidence="2" id="KW-1185">Reference proteome</keyword>
<dbReference type="RefSeq" id="WP_100766778.1">
    <property type="nucleotide sequence ID" value="NZ_NPEA01000001.1"/>
</dbReference>
<evidence type="ECO:0000313" key="1">
    <source>
        <dbReference type="EMBL" id="PJZ78871.1"/>
    </source>
</evidence>
<protein>
    <recommendedName>
        <fullName evidence="3">Flagellar motor switch protein FliG</fullName>
    </recommendedName>
</protein>
<dbReference type="EMBL" id="NPEA01000001">
    <property type="protein sequence ID" value="PJZ78871.1"/>
    <property type="molecule type" value="Genomic_DNA"/>
</dbReference>
<sequence length="434" mass="51074">MIYFEGENYHFLFCNPDSVARVHSKISPFYDFPVSEIEELPYLYSQPALIPKFLYELEYDRKTTPSSSIVTPAYLKLANGLLYSEDSKFPKESEEIFQGSKYPIRTNPYRVVGAPKGPILIVRENLQTQIGSIQTGKFRLHRIFRKRMFSTKYLSLRDIVNPELNEEEVTKKIEELYFDPESKTYLFRLVKILYAGTPTEEQNLVSNLFTYEIEFAKFLRDRIFSIEILPLIHGPFLNSILNKLDERILKFSVPKLSPPVRRMVERNVSKNKWKQILDGPSKKPEPGESFPEIVEKEIFRRFSRRIYYEEGNFPVYKSLSAVDYKDSEEEETSKTEIEFEAVFGEKYNLNRTSNQIELYAVTKDKILLRILKYMEIIRIDIYLSKKERDQYEFFKISADSILEIPKYDQAKLIIGAGINSERKPLEFSLLSFSY</sequence>
<dbReference type="Proteomes" id="UP000231843">
    <property type="component" value="Unassembled WGS sequence"/>
</dbReference>
<dbReference type="SUPFAM" id="SSF48029">
    <property type="entry name" value="FliG"/>
    <property type="match status" value="1"/>
</dbReference>
<evidence type="ECO:0008006" key="3">
    <source>
        <dbReference type="Google" id="ProtNLM"/>
    </source>
</evidence>
<dbReference type="OrthoDB" id="343811at2"/>
<dbReference type="AlphaFoldDB" id="A0A2N0A3S0"/>
<gene>
    <name evidence="1" type="ORF">CH365_01180</name>
</gene>
<dbReference type="InterPro" id="IPR011002">
    <property type="entry name" value="FliG_a-hlx"/>
</dbReference>
<reference evidence="1 2" key="1">
    <citation type="submission" date="2017-07" db="EMBL/GenBank/DDBJ databases">
        <title>Leptospira spp. isolated from tropical soils.</title>
        <authorList>
            <person name="Thibeaux R."/>
            <person name="Iraola G."/>
            <person name="Ferres I."/>
            <person name="Bierque E."/>
            <person name="Girault D."/>
            <person name="Soupe-Gilbert M.-E."/>
            <person name="Picardeau M."/>
            <person name="Goarant C."/>
        </authorList>
    </citation>
    <scope>NUCLEOTIDE SEQUENCE [LARGE SCALE GENOMIC DNA]</scope>
    <source>
        <strain evidence="1 2">ES4-C-A1</strain>
    </source>
</reference>
<name>A0A2N0A3S0_9LEPT</name>